<feature type="transmembrane region" description="Helical" evidence="9">
    <location>
        <begin position="239"/>
        <end position="257"/>
    </location>
</feature>
<evidence type="ECO:0000256" key="9">
    <source>
        <dbReference type="SAM" id="Phobius"/>
    </source>
</evidence>
<name>A0A4Y3QX09_STRCI</name>
<feature type="region of interest" description="Disordered" evidence="8">
    <location>
        <begin position="1"/>
        <end position="85"/>
    </location>
</feature>
<dbReference type="Proteomes" id="UP000319210">
    <property type="component" value="Unassembled WGS sequence"/>
</dbReference>
<feature type="transmembrane region" description="Helical" evidence="9">
    <location>
        <begin position="97"/>
        <end position="130"/>
    </location>
</feature>
<organism evidence="10 11">
    <name type="scientific">Streptomyces cacaoi</name>
    <dbReference type="NCBI Taxonomy" id="1898"/>
    <lineage>
        <taxon>Bacteria</taxon>
        <taxon>Bacillati</taxon>
        <taxon>Actinomycetota</taxon>
        <taxon>Actinomycetes</taxon>
        <taxon>Kitasatosporales</taxon>
        <taxon>Streptomycetaceae</taxon>
        <taxon>Streptomyces</taxon>
    </lineage>
</organism>
<evidence type="ECO:0000256" key="6">
    <source>
        <dbReference type="ARBA" id="ARBA00022989"/>
    </source>
</evidence>
<reference evidence="10 11" key="1">
    <citation type="submission" date="2019-06" db="EMBL/GenBank/DDBJ databases">
        <title>Whole genome shotgun sequence of Streptomyces cacaoi subsp. cacaoi NBRC 12748.</title>
        <authorList>
            <person name="Hosoyama A."/>
            <person name="Uohara A."/>
            <person name="Ohji S."/>
            <person name="Ichikawa N."/>
        </authorList>
    </citation>
    <scope>NUCLEOTIDE SEQUENCE [LARGE SCALE GENOMIC DNA]</scope>
    <source>
        <strain evidence="10 11">NBRC 12748</strain>
    </source>
</reference>
<feature type="compositionally biased region" description="Low complexity" evidence="8">
    <location>
        <begin position="1"/>
        <end position="14"/>
    </location>
</feature>
<gene>
    <name evidence="10" type="ORF">SCA03_24970</name>
</gene>
<feature type="region of interest" description="Disordered" evidence="8">
    <location>
        <begin position="308"/>
        <end position="335"/>
    </location>
</feature>
<evidence type="ECO:0000313" key="10">
    <source>
        <dbReference type="EMBL" id="GEB49946.1"/>
    </source>
</evidence>
<dbReference type="Pfam" id="PF03591">
    <property type="entry name" value="AzlC"/>
    <property type="match status" value="1"/>
</dbReference>
<dbReference type="GO" id="GO:1903785">
    <property type="term" value="P:L-valine transmembrane transport"/>
    <property type="evidence" value="ECO:0007669"/>
    <property type="project" value="TreeGrafter"/>
</dbReference>
<dbReference type="PANTHER" id="PTHR34979">
    <property type="entry name" value="INNER MEMBRANE PROTEIN YGAZ"/>
    <property type="match status" value="1"/>
</dbReference>
<accession>A0A4Y3QX09</accession>
<evidence type="ECO:0000256" key="7">
    <source>
        <dbReference type="ARBA" id="ARBA00023136"/>
    </source>
</evidence>
<dbReference type="PANTHER" id="PTHR34979:SF1">
    <property type="entry name" value="INNER MEMBRANE PROTEIN YGAZ"/>
    <property type="match status" value="1"/>
</dbReference>
<keyword evidence="5 9" id="KW-0812">Transmembrane</keyword>
<feature type="compositionally biased region" description="Low complexity" evidence="8">
    <location>
        <begin position="24"/>
        <end position="40"/>
    </location>
</feature>
<keyword evidence="7 9" id="KW-0472">Membrane</keyword>
<keyword evidence="4" id="KW-1003">Cell membrane</keyword>
<keyword evidence="11" id="KW-1185">Reference proteome</keyword>
<proteinExistence type="inferred from homology"/>
<dbReference type="InterPro" id="IPR011606">
    <property type="entry name" value="Brnchd-chn_aa_trnsp_permease"/>
</dbReference>
<comment type="caution">
    <text evidence="10">The sequence shown here is derived from an EMBL/GenBank/DDBJ whole genome shotgun (WGS) entry which is preliminary data.</text>
</comment>
<feature type="transmembrane region" description="Helical" evidence="9">
    <location>
        <begin position="206"/>
        <end position="227"/>
    </location>
</feature>
<evidence type="ECO:0000313" key="11">
    <source>
        <dbReference type="Proteomes" id="UP000319210"/>
    </source>
</evidence>
<keyword evidence="3" id="KW-0813">Transport</keyword>
<evidence type="ECO:0000256" key="2">
    <source>
        <dbReference type="ARBA" id="ARBA00010735"/>
    </source>
</evidence>
<evidence type="ECO:0008006" key="12">
    <source>
        <dbReference type="Google" id="ProtNLM"/>
    </source>
</evidence>
<comment type="subcellular location">
    <subcellularLocation>
        <location evidence="1">Cell membrane</location>
        <topology evidence="1">Multi-pass membrane protein</topology>
    </subcellularLocation>
</comment>
<dbReference type="GO" id="GO:0005886">
    <property type="term" value="C:plasma membrane"/>
    <property type="evidence" value="ECO:0007669"/>
    <property type="project" value="UniProtKB-SubCell"/>
</dbReference>
<evidence type="ECO:0000256" key="8">
    <source>
        <dbReference type="SAM" id="MobiDB-lite"/>
    </source>
</evidence>
<keyword evidence="6 9" id="KW-1133">Transmembrane helix</keyword>
<dbReference type="AlphaFoldDB" id="A0A4Y3QX09"/>
<dbReference type="EMBL" id="BJMM01000010">
    <property type="protein sequence ID" value="GEB49946.1"/>
    <property type="molecule type" value="Genomic_DNA"/>
</dbReference>
<feature type="transmembrane region" description="Helical" evidence="9">
    <location>
        <begin position="136"/>
        <end position="160"/>
    </location>
</feature>
<feature type="transmembrane region" description="Helical" evidence="9">
    <location>
        <begin position="264"/>
        <end position="293"/>
    </location>
</feature>
<protein>
    <recommendedName>
        <fullName evidence="12">Branched-chain amino acid ABC transporter permease</fullName>
    </recommendedName>
</protein>
<evidence type="ECO:0000256" key="1">
    <source>
        <dbReference type="ARBA" id="ARBA00004651"/>
    </source>
</evidence>
<comment type="similarity">
    <text evidence="2">Belongs to the AzlC family.</text>
</comment>
<sequence>MPRGRCGAAPAGDGAPRDEHDKAPGPAGNAGNTGNAGNAGDTVPADARGDVACTETASREEFPADGASAADARAERARQTGPRAAADRAVARDALGVGVAVGLSGFAFGVTAAGAGITVAQACALSLFVFTGASQFALVGALAAGGNPLTAAAGAFFLGVRNAFYGLRLSALLRLPGTVRPVAAHWVIDETSLVTLAQPDTRRARLGFTVTGASLFALWNLTTLLGALGAEALGDTEAWGLDAAGPAVFLALLAPMLRERVERAAALLAVVAALALLPVLPAGVPVLVAALAAPVALFALGRSAAPGNDAGPAGGRTDDEASAGPAGGDESEEER</sequence>
<evidence type="ECO:0000256" key="3">
    <source>
        <dbReference type="ARBA" id="ARBA00022448"/>
    </source>
</evidence>
<evidence type="ECO:0000256" key="5">
    <source>
        <dbReference type="ARBA" id="ARBA00022692"/>
    </source>
</evidence>
<evidence type="ECO:0000256" key="4">
    <source>
        <dbReference type="ARBA" id="ARBA00022475"/>
    </source>
</evidence>